<dbReference type="Pfam" id="PF08357">
    <property type="entry name" value="SEFIR"/>
    <property type="match status" value="1"/>
</dbReference>
<gene>
    <name evidence="3" type="ORF">HH213_20265</name>
</gene>
<accession>A0ABX6MH14</accession>
<dbReference type="Proteomes" id="UP000503117">
    <property type="component" value="Chromosome"/>
</dbReference>
<dbReference type="RefSeq" id="WP_169113435.1">
    <property type="nucleotide sequence ID" value="NZ_CP051684.1"/>
</dbReference>
<evidence type="ECO:0000313" key="4">
    <source>
        <dbReference type="Proteomes" id="UP000503117"/>
    </source>
</evidence>
<evidence type="ECO:0000313" key="3">
    <source>
        <dbReference type="EMBL" id="QJD92222.1"/>
    </source>
</evidence>
<dbReference type="PROSITE" id="PS51534">
    <property type="entry name" value="SEFIR"/>
    <property type="match status" value="1"/>
</dbReference>
<sequence>MNAVKEPPKVFISYSWSGVEHEQFVIELATALRTHGVDAILDKWRLKPGQDKYVFMESMVTDASVVKVLVICDQKYKEKADSRAGGVGTESQIISSELYSKVAQTKFIPVVAERDDEGREFLPVFMKGRIYVDLSSDEKWGDGLDELLRLIYDQPIHPEPKLGEVPAFLKSDSGGLPTAKELPGH</sequence>
<feature type="region of interest" description="Disordered" evidence="1">
    <location>
        <begin position="163"/>
        <end position="185"/>
    </location>
</feature>
<dbReference type="InterPro" id="IPR035897">
    <property type="entry name" value="Toll_tir_struct_dom_sf"/>
</dbReference>
<evidence type="ECO:0000256" key="1">
    <source>
        <dbReference type="SAM" id="MobiDB-lite"/>
    </source>
</evidence>
<dbReference type="InterPro" id="IPR013568">
    <property type="entry name" value="SEFIR_dom"/>
</dbReference>
<dbReference type="SUPFAM" id="SSF52200">
    <property type="entry name" value="Toll/Interleukin receptor TIR domain"/>
    <property type="match status" value="1"/>
</dbReference>
<proteinExistence type="predicted"/>
<dbReference type="EMBL" id="CP051684">
    <property type="protein sequence ID" value="QJD92222.1"/>
    <property type="molecule type" value="Genomic_DNA"/>
</dbReference>
<dbReference type="Gene3D" id="3.40.50.10140">
    <property type="entry name" value="Toll/interleukin-1 receptor homology (TIR) domain"/>
    <property type="match status" value="1"/>
</dbReference>
<feature type="domain" description="SEFIR" evidence="2">
    <location>
        <begin position="7"/>
        <end position="143"/>
    </location>
</feature>
<reference evidence="3 4" key="1">
    <citation type="submission" date="2020-04" db="EMBL/GenBank/DDBJ databases">
        <title>Genome sequencing of novel species.</title>
        <authorList>
            <person name="Heo J."/>
            <person name="Kim S.-J."/>
            <person name="Kim J.-S."/>
            <person name="Hong S.-B."/>
            <person name="Kwon S.-W."/>
        </authorList>
    </citation>
    <scope>NUCLEOTIDE SEQUENCE [LARGE SCALE GENOMIC DNA]</scope>
    <source>
        <strain evidence="3 4">AF9R3</strain>
    </source>
</reference>
<name>A0ABX6MH14_9BURK</name>
<evidence type="ECO:0000259" key="2">
    <source>
        <dbReference type="PROSITE" id="PS51534"/>
    </source>
</evidence>
<keyword evidence="4" id="KW-1185">Reference proteome</keyword>
<protein>
    <submittedName>
        <fullName evidence="3">TIR domain-containing protein</fullName>
    </submittedName>
</protein>
<organism evidence="3 4">
    <name type="scientific">Duganella dendranthematis</name>
    <dbReference type="NCBI Taxonomy" id="2728021"/>
    <lineage>
        <taxon>Bacteria</taxon>
        <taxon>Pseudomonadati</taxon>
        <taxon>Pseudomonadota</taxon>
        <taxon>Betaproteobacteria</taxon>
        <taxon>Burkholderiales</taxon>
        <taxon>Oxalobacteraceae</taxon>
        <taxon>Telluria group</taxon>
        <taxon>Duganella</taxon>
    </lineage>
</organism>